<keyword evidence="2" id="KW-0812">Transmembrane</keyword>
<organism evidence="3 4">
    <name type="scientific">Actinoplanes oblitus</name>
    <dbReference type="NCBI Taxonomy" id="3040509"/>
    <lineage>
        <taxon>Bacteria</taxon>
        <taxon>Bacillati</taxon>
        <taxon>Actinomycetota</taxon>
        <taxon>Actinomycetes</taxon>
        <taxon>Micromonosporales</taxon>
        <taxon>Micromonosporaceae</taxon>
        <taxon>Actinoplanes</taxon>
    </lineage>
</organism>
<evidence type="ECO:0000313" key="4">
    <source>
        <dbReference type="Proteomes" id="UP001240150"/>
    </source>
</evidence>
<feature type="compositionally biased region" description="Pro residues" evidence="1">
    <location>
        <begin position="52"/>
        <end position="64"/>
    </location>
</feature>
<keyword evidence="2" id="KW-1133">Transmembrane helix</keyword>
<evidence type="ECO:0000256" key="2">
    <source>
        <dbReference type="SAM" id="Phobius"/>
    </source>
</evidence>
<proteinExistence type="predicted"/>
<dbReference type="Proteomes" id="UP001240150">
    <property type="component" value="Chromosome"/>
</dbReference>
<dbReference type="RefSeq" id="WP_284918995.1">
    <property type="nucleotide sequence ID" value="NZ_CP126980.1"/>
</dbReference>
<sequence length="199" mass="20570">MTFPPDDPWGTPAPAPPGPPSSPATPPPAPAPAPPSPTGYPAVPPSSTGYPSAPPSPTGFPAVPPSAAGAAAQVPADPEPYASGPVIVQIAEIEITSSVIRTPAGDFPLSGSQWQVNDFWVTQRRTPAWAKIVGVAGVCFTAGFSLLLFLVKESVPQGSVQVTVTSGPRQYVARIPTHHERDVITINQQVNYVRSLAAL</sequence>
<evidence type="ECO:0000313" key="3">
    <source>
        <dbReference type="EMBL" id="WIM97597.1"/>
    </source>
</evidence>
<feature type="compositionally biased region" description="Low complexity" evidence="1">
    <location>
        <begin position="65"/>
        <end position="76"/>
    </location>
</feature>
<feature type="region of interest" description="Disordered" evidence="1">
    <location>
        <begin position="1"/>
        <end position="76"/>
    </location>
</feature>
<accession>A0ABY8WJD3</accession>
<feature type="transmembrane region" description="Helical" evidence="2">
    <location>
        <begin position="132"/>
        <end position="151"/>
    </location>
</feature>
<name>A0ABY8WJD3_9ACTN</name>
<dbReference type="EMBL" id="CP126980">
    <property type="protein sequence ID" value="WIM97597.1"/>
    <property type="molecule type" value="Genomic_DNA"/>
</dbReference>
<keyword evidence="4" id="KW-1185">Reference proteome</keyword>
<protein>
    <submittedName>
        <fullName evidence="3">Uncharacterized protein</fullName>
    </submittedName>
</protein>
<keyword evidence="2" id="KW-0472">Membrane</keyword>
<evidence type="ECO:0000256" key="1">
    <source>
        <dbReference type="SAM" id="MobiDB-lite"/>
    </source>
</evidence>
<feature type="compositionally biased region" description="Pro residues" evidence="1">
    <location>
        <begin position="1"/>
        <end position="44"/>
    </location>
</feature>
<reference evidence="3 4" key="1">
    <citation type="submission" date="2023-06" db="EMBL/GenBank/DDBJ databases">
        <authorList>
            <person name="Yushchuk O."/>
            <person name="Binda E."/>
            <person name="Ruckert-Reed C."/>
            <person name="Fedorenko V."/>
            <person name="Kalinowski J."/>
            <person name="Marinelli F."/>
        </authorList>
    </citation>
    <scope>NUCLEOTIDE SEQUENCE [LARGE SCALE GENOMIC DNA]</scope>
    <source>
        <strain evidence="3 4">NRRL 3884</strain>
    </source>
</reference>
<gene>
    <name evidence="3" type="ORF">ACTOB_001132</name>
</gene>